<reference evidence="12 13" key="1">
    <citation type="submission" date="2014-11" db="EMBL/GenBank/DDBJ databases">
        <authorList>
            <person name="Wibberg Daniel"/>
        </authorList>
    </citation>
    <scope>NUCLEOTIDE SEQUENCE [LARGE SCALE GENOMIC DNA]</scope>
    <source>
        <strain evidence="12">Rhizoctonia solani AG1-IB 7/3/14</strain>
    </source>
</reference>
<evidence type="ECO:0000256" key="2">
    <source>
        <dbReference type="ARBA" id="ARBA00004590"/>
    </source>
</evidence>
<comment type="subcellular location">
    <subcellularLocation>
        <location evidence="1 11">Endoplasmic reticulum membrane</location>
        <topology evidence="1 11">Single-pass membrane protein</topology>
    </subcellularLocation>
    <subcellularLocation>
        <location evidence="2">Nucleus membrane</location>
        <topology evidence="2">Single-pass membrane protein</topology>
    </subcellularLocation>
</comment>
<evidence type="ECO:0000256" key="11">
    <source>
        <dbReference type="RuleBase" id="RU362127"/>
    </source>
</evidence>
<dbReference type="OrthoDB" id="17098at2759"/>
<evidence type="ECO:0000256" key="1">
    <source>
        <dbReference type="ARBA" id="ARBA00004389"/>
    </source>
</evidence>
<feature type="transmembrane region" description="Helical" evidence="11">
    <location>
        <begin position="160"/>
        <end position="181"/>
    </location>
</feature>
<keyword evidence="13" id="KW-1185">Reference proteome</keyword>
<evidence type="ECO:0000256" key="9">
    <source>
        <dbReference type="ARBA" id="ARBA00023136"/>
    </source>
</evidence>
<keyword evidence="12" id="KW-0328">Glycosyltransferase</keyword>
<evidence type="ECO:0000256" key="5">
    <source>
        <dbReference type="ARBA" id="ARBA00017467"/>
    </source>
</evidence>
<protein>
    <recommendedName>
        <fullName evidence="5 11">UDP-N-acetylglucosamine transferase subunit ALG14</fullName>
    </recommendedName>
    <alternativeName>
        <fullName evidence="10 11">Asparagine-linked glycosylation protein 14</fullName>
    </alternativeName>
</protein>
<dbReference type="PANTHER" id="PTHR12154:SF4">
    <property type="entry name" value="UDP-N-ACETYLGLUCOSAMINE TRANSFERASE SUBUNIT ALG14 HOMOLOG"/>
    <property type="match status" value="1"/>
</dbReference>
<evidence type="ECO:0000256" key="7">
    <source>
        <dbReference type="ARBA" id="ARBA00022824"/>
    </source>
</evidence>
<evidence type="ECO:0000256" key="3">
    <source>
        <dbReference type="ARBA" id="ARBA00009731"/>
    </source>
</evidence>
<gene>
    <name evidence="11" type="primary">ALG14</name>
    <name evidence="12" type="ORF">RSOLAG1IB_11191</name>
</gene>
<dbReference type="PANTHER" id="PTHR12154">
    <property type="entry name" value="GLYCOSYL TRANSFERASE-RELATED"/>
    <property type="match status" value="1"/>
</dbReference>
<dbReference type="InterPro" id="IPR013969">
    <property type="entry name" value="Oligosacch_biosynth_Alg14"/>
</dbReference>
<name>A0A0B7F451_THACB</name>
<keyword evidence="7 11" id="KW-0256">Endoplasmic reticulum</keyword>
<keyword evidence="8 11" id="KW-1133">Transmembrane helix</keyword>
<dbReference type="AlphaFoldDB" id="A0A0B7F451"/>
<evidence type="ECO:0000313" key="13">
    <source>
        <dbReference type="Proteomes" id="UP000059188"/>
    </source>
</evidence>
<accession>A0A0B7F451</accession>
<organism evidence="12 13">
    <name type="scientific">Thanatephorus cucumeris (strain AG1-IB / isolate 7/3/14)</name>
    <name type="common">Lettuce bottom rot fungus</name>
    <name type="synonym">Rhizoctonia solani</name>
    <dbReference type="NCBI Taxonomy" id="1108050"/>
    <lineage>
        <taxon>Eukaryota</taxon>
        <taxon>Fungi</taxon>
        <taxon>Dikarya</taxon>
        <taxon>Basidiomycota</taxon>
        <taxon>Agaricomycotina</taxon>
        <taxon>Agaricomycetes</taxon>
        <taxon>Cantharellales</taxon>
        <taxon>Ceratobasidiaceae</taxon>
        <taxon>Rhizoctonia</taxon>
        <taxon>Rhizoctonia solani AG-1</taxon>
    </lineage>
</organism>
<evidence type="ECO:0000313" key="12">
    <source>
        <dbReference type="EMBL" id="CEL52846.1"/>
    </source>
</evidence>
<proteinExistence type="inferred from homology"/>
<evidence type="ECO:0000256" key="8">
    <source>
        <dbReference type="ARBA" id="ARBA00022989"/>
    </source>
</evidence>
<comment type="similarity">
    <text evidence="3 11">Belongs to the ALG14 family.</text>
</comment>
<evidence type="ECO:0000256" key="4">
    <source>
        <dbReference type="ARBA" id="ARBA00011335"/>
    </source>
</evidence>
<dbReference type="STRING" id="1108050.A0A0B7F451"/>
<dbReference type="Proteomes" id="UP000059188">
    <property type="component" value="Unassembled WGS sequence"/>
</dbReference>
<keyword evidence="9 11" id="KW-0472">Membrane</keyword>
<dbReference type="GO" id="GO:0006488">
    <property type="term" value="P:dolichol-linked oligosaccharide biosynthetic process"/>
    <property type="evidence" value="ECO:0007669"/>
    <property type="project" value="InterPro"/>
</dbReference>
<dbReference type="GO" id="GO:0043541">
    <property type="term" value="C:UDP-N-acetylglucosamine transferase complex"/>
    <property type="evidence" value="ECO:0007669"/>
    <property type="project" value="TreeGrafter"/>
</dbReference>
<comment type="caution">
    <text evidence="11">Lacks conserved residue(s) required for the propagation of feature annotation.</text>
</comment>
<dbReference type="GO" id="GO:0004577">
    <property type="term" value="F:N-acetylglucosaminyldiphosphodolichol N-acetylglucosaminyltransferase activity"/>
    <property type="evidence" value="ECO:0007669"/>
    <property type="project" value="TreeGrafter"/>
</dbReference>
<dbReference type="EMBL" id="LN679207">
    <property type="protein sequence ID" value="CEL52846.1"/>
    <property type="molecule type" value="Genomic_DNA"/>
</dbReference>
<comment type="function">
    <text evidence="11">Involved in protein N-glycosylation. Essential for the second step of the dolichol-linked oligosaccharide pathway. Anchors the catalytic subunit ALG13 to the ER.</text>
</comment>
<keyword evidence="6 11" id="KW-0812">Transmembrane</keyword>
<dbReference type="Pfam" id="PF08660">
    <property type="entry name" value="Alg14"/>
    <property type="match status" value="1"/>
</dbReference>
<dbReference type="Gene3D" id="3.40.50.2000">
    <property type="entry name" value="Glycogen Phosphorylase B"/>
    <property type="match status" value="1"/>
</dbReference>
<feature type="transmembrane region" description="Helical" evidence="11">
    <location>
        <begin position="20"/>
        <end position="37"/>
    </location>
</feature>
<sequence>MILLEAVYLAWATTKSHSVYIFFLSLGAYLFVLYRLYSIFCTPYVSGAQKYLGRPTRSLAVLLGSGGHSTEALALVSSLDFDRYSPRTYIVSEGDTLSAKKAAALESLKKPGNSDYRILTMPRARRVHQSLASTPLTALRSLIWTLQFMTVPAITSKKRFADVLLVNGPGTCVALVLVAYFNRFWWLDSPRVVYVESFARVSSLSLSGKLVRPLADRFLVQWPSLAQTDGLGVSQYRGCLV</sequence>
<dbReference type="GO" id="GO:0031965">
    <property type="term" value="C:nuclear membrane"/>
    <property type="evidence" value="ECO:0007669"/>
    <property type="project" value="UniProtKB-SubCell"/>
</dbReference>
<keyword evidence="12" id="KW-0808">Transferase</keyword>
<evidence type="ECO:0000256" key="10">
    <source>
        <dbReference type="ARBA" id="ARBA00032062"/>
    </source>
</evidence>
<evidence type="ECO:0000256" key="6">
    <source>
        <dbReference type="ARBA" id="ARBA00022692"/>
    </source>
</evidence>
<comment type="subunit">
    <text evidence="4 11">Heterodimer with ALG13 to form a functional enzyme.</text>
</comment>